<keyword evidence="1" id="KW-1133">Transmembrane helix</keyword>
<feature type="transmembrane region" description="Helical" evidence="1">
    <location>
        <begin position="58"/>
        <end position="78"/>
    </location>
</feature>
<proteinExistence type="predicted"/>
<feature type="transmembrane region" description="Helical" evidence="1">
    <location>
        <begin position="120"/>
        <end position="145"/>
    </location>
</feature>
<reference evidence="2" key="1">
    <citation type="submission" date="2021-06" db="EMBL/GenBank/DDBJ databases">
        <authorList>
            <person name="Gannon L."/>
            <person name="Redgwell R T."/>
            <person name="Michniewski S."/>
            <person name="Harrison D C."/>
            <person name="Millard A."/>
        </authorList>
    </citation>
    <scope>NUCLEOTIDE SEQUENCE</scope>
</reference>
<evidence type="ECO:0000256" key="1">
    <source>
        <dbReference type="SAM" id="Phobius"/>
    </source>
</evidence>
<evidence type="ECO:0000313" key="2">
    <source>
        <dbReference type="EMBL" id="CAG7580066.1"/>
    </source>
</evidence>
<organism evidence="2">
    <name type="scientific">uncultured marine phage</name>
    <dbReference type="NCBI Taxonomy" id="707152"/>
    <lineage>
        <taxon>Viruses</taxon>
        <taxon>environmental samples</taxon>
    </lineage>
</organism>
<sequence>MDKVDKYKIDRYLEKNRNLKGFIRSFKDDMDLHLALCGINTIQMVGVVSMSYLSSSWISSLLAFGAIFLLWIGTSKVIRDDEDDFDSKELILSGFFTVLSMILVSVSFLSLIALSLILPIWLAIPISYIIGLLCSQFGMFSIIVYADARRSEELSVSELREERLNEILK</sequence>
<feature type="transmembrane region" description="Helical" evidence="1">
    <location>
        <begin position="90"/>
        <end position="114"/>
    </location>
</feature>
<keyword evidence="1" id="KW-0812">Transmembrane</keyword>
<name>A0A8D9CEU2_9VIRU</name>
<keyword evidence="1" id="KW-0472">Membrane</keyword>
<protein>
    <submittedName>
        <fullName evidence="2">Uncharacterized protein</fullName>
    </submittedName>
</protein>
<dbReference type="EMBL" id="OU342829">
    <property type="protein sequence ID" value="CAG7580066.1"/>
    <property type="molecule type" value="Genomic_DNA"/>
</dbReference>
<gene>
    <name evidence="2" type="ORF">SLAVMIC_00231</name>
</gene>
<accession>A0A8D9CEU2</accession>